<dbReference type="Gene3D" id="1.25.40.10">
    <property type="entry name" value="Tetratricopeptide repeat domain"/>
    <property type="match status" value="1"/>
</dbReference>
<sequence length="533" mass="61415">MCRLDDWLGGLLNMLQSLNFLSDAWLSDATFVLPNEADARRNSRLSHFFYSHTEGVRPSGHLNSFSGHNFTTVAVLHMRADASNPQRQNSAHCIACKMEMQIPSTLEDVEILAAELLMLSTSPGEIESEKASIARDLSIVLYRRFSITQDMEHLEEAIAQAHEAVDLATQDPHFKQEASTHLADLCCRWYRRMKEDEKSPLETWPLDMQSQALNGLSTSIEQLFLALEHVPQDHHELSVFQNYLAQMLYDRARSTENGRDFKDAISLARSALQLRVDSTFPLSDICEVFVQTYRKILAYSHIHHGNLSEQEAMDLSYEQVYAVGSEFPRRLLSIKRTVEMLERGDKIFYGKYFSDAGEFSDLGEAIAIYEDSIREHDLSDDTRRAWRFTRLSRCFCMRYLAKCSVEDLWKALEFGNDARRLLPGDDPDRTNLLRDLAEVRRHLFLYTGRVQSLHEAIELLEDALSLRHDDDDDVEDRPHSLRSLAMIHYERFKILNNKEDVRAAEERIEQAIALASGDQDRLKVFLNTIRKSF</sequence>
<evidence type="ECO:0000313" key="1">
    <source>
        <dbReference type="EMBL" id="KAK8177295.1"/>
    </source>
</evidence>
<dbReference type="EMBL" id="JBBWUH010000001">
    <property type="protein sequence ID" value="KAK8177295.1"/>
    <property type="molecule type" value="Genomic_DNA"/>
</dbReference>
<dbReference type="SUPFAM" id="SSF48452">
    <property type="entry name" value="TPR-like"/>
    <property type="match status" value="1"/>
</dbReference>
<dbReference type="InterPro" id="IPR011990">
    <property type="entry name" value="TPR-like_helical_dom_sf"/>
</dbReference>
<organism evidence="1 2">
    <name type="scientific">Phyllosticta citrichinensis</name>
    <dbReference type="NCBI Taxonomy" id="1130410"/>
    <lineage>
        <taxon>Eukaryota</taxon>
        <taxon>Fungi</taxon>
        <taxon>Dikarya</taxon>
        <taxon>Ascomycota</taxon>
        <taxon>Pezizomycotina</taxon>
        <taxon>Dothideomycetes</taxon>
        <taxon>Dothideomycetes incertae sedis</taxon>
        <taxon>Botryosphaeriales</taxon>
        <taxon>Phyllostictaceae</taxon>
        <taxon>Phyllosticta</taxon>
    </lineage>
</organism>
<accession>A0ABR1Y679</accession>
<name>A0ABR1Y679_9PEZI</name>
<evidence type="ECO:0000313" key="2">
    <source>
        <dbReference type="Proteomes" id="UP001456524"/>
    </source>
</evidence>
<keyword evidence="2" id="KW-1185">Reference proteome</keyword>
<protein>
    <submittedName>
        <fullName evidence="1">Uncharacterized protein</fullName>
    </submittedName>
</protein>
<reference evidence="1 2" key="1">
    <citation type="journal article" date="2022" name="G3 (Bethesda)">
        <title>Enemy or ally: a genomic approach to elucidate the lifestyle of Phyllosticta citrichinaensis.</title>
        <authorList>
            <person name="Buijs V.A."/>
            <person name="Groenewald J.Z."/>
            <person name="Haridas S."/>
            <person name="LaButti K.M."/>
            <person name="Lipzen A."/>
            <person name="Martin F.M."/>
            <person name="Barry K."/>
            <person name="Grigoriev I.V."/>
            <person name="Crous P.W."/>
            <person name="Seidl M.F."/>
        </authorList>
    </citation>
    <scope>NUCLEOTIDE SEQUENCE [LARGE SCALE GENOMIC DNA]</scope>
    <source>
        <strain evidence="1 2">CBS 129764</strain>
    </source>
</reference>
<comment type="caution">
    <text evidence="1">The sequence shown here is derived from an EMBL/GenBank/DDBJ whole genome shotgun (WGS) entry which is preliminary data.</text>
</comment>
<gene>
    <name evidence="1" type="ORF">IWX90DRAFT_491860</name>
</gene>
<dbReference type="Proteomes" id="UP001456524">
    <property type="component" value="Unassembled WGS sequence"/>
</dbReference>
<proteinExistence type="predicted"/>